<protein>
    <submittedName>
        <fullName evidence="1">Uncharacterized protein</fullName>
    </submittedName>
</protein>
<evidence type="ECO:0000313" key="3">
    <source>
        <dbReference type="Proteomes" id="UP000018208"/>
    </source>
</evidence>
<dbReference type="AlphaFoldDB" id="V6LIN9"/>
<accession>V6LIN9</accession>
<keyword evidence="3" id="KW-1185">Reference proteome</keyword>
<sequence>MGCVSPSKQNELEHSKDSAMMNAFNSHISTSQEDKKVTEAQWQVLDKLQLMIGQKRKIDQVPLDFDLDSPFAESNIWEHDTICSISDIEMVIEPEIPSAETTQIQYSVPNLNQKTLQSQEFEEKHQLLVLEQNCASVLDLDQFQNLQITDYILSSQKVGQQHDYNLVEVDID</sequence>
<evidence type="ECO:0000313" key="1">
    <source>
        <dbReference type="EMBL" id="EST44417.1"/>
    </source>
</evidence>
<reference evidence="2" key="2">
    <citation type="submission" date="2020-12" db="EMBL/GenBank/DDBJ databases">
        <title>New Spironucleus salmonicida genome in near-complete chromosomes.</title>
        <authorList>
            <person name="Xu F."/>
            <person name="Kurt Z."/>
            <person name="Jimenez-Gonzalez A."/>
            <person name="Astvaldsson A."/>
            <person name="Andersson J.O."/>
            <person name="Svard S.G."/>
        </authorList>
    </citation>
    <scope>NUCLEOTIDE SEQUENCE</scope>
    <source>
        <strain evidence="2">ATCC 50377</strain>
    </source>
</reference>
<organism evidence="1">
    <name type="scientific">Spironucleus salmonicida</name>
    <dbReference type="NCBI Taxonomy" id="348837"/>
    <lineage>
        <taxon>Eukaryota</taxon>
        <taxon>Metamonada</taxon>
        <taxon>Diplomonadida</taxon>
        <taxon>Hexamitidae</taxon>
        <taxon>Hexamitinae</taxon>
        <taxon>Spironucleus</taxon>
    </lineage>
</organism>
<evidence type="ECO:0000313" key="2">
    <source>
        <dbReference type="EMBL" id="KAH0576312.1"/>
    </source>
</evidence>
<dbReference type="EMBL" id="KI546116">
    <property type="protein sequence ID" value="EST44417.1"/>
    <property type="molecule type" value="Genomic_DNA"/>
</dbReference>
<dbReference type="EMBL" id="AUWU02000002">
    <property type="protein sequence ID" value="KAH0576312.1"/>
    <property type="molecule type" value="Genomic_DNA"/>
</dbReference>
<proteinExistence type="predicted"/>
<dbReference type="Proteomes" id="UP000018208">
    <property type="component" value="Unassembled WGS sequence"/>
</dbReference>
<name>V6LIN9_9EUKA</name>
<gene>
    <name evidence="1" type="ORF">SS50377_15723</name>
    <name evidence="2" type="ORF">SS50377_21875</name>
</gene>
<dbReference type="VEuPathDB" id="GiardiaDB:SS50377_21875"/>
<reference evidence="1 2" key="1">
    <citation type="journal article" date="2014" name="PLoS Genet.">
        <title>The Genome of Spironucleus salmonicida Highlights a Fish Pathogen Adapted to Fluctuating Environments.</title>
        <authorList>
            <person name="Xu F."/>
            <person name="Jerlstrom-Hultqvist J."/>
            <person name="Einarsson E."/>
            <person name="Astvaldsson A."/>
            <person name="Svard S.G."/>
            <person name="Andersson J.O."/>
        </authorList>
    </citation>
    <scope>NUCLEOTIDE SEQUENCE</scope>
    <source>
        <strain evidence="2">ATCC 50377</strain>
    </source>
</reference>